<evidence type="ECO:0000313" key="13">
    <source>
        <dbReference type="Proteomes" id="UP000036513"/>
    </source>
</evidence>
<dbReference type="GO" id="GO:0005524">
    <property type="term" value="F:ATP binding"/>
    <property type="evidence" value="ECO:0007669"/>
    <property type="project" value="UniProtKB-KW"/>
</dbReference>
<keyword evidence="6" id="KW-0378">Hydrolase</keyword>
<evidence type="ECO:0000256" key="2">
    <source>
        <dbReference type="ARBA" id="ARBA00008149"/>
    </source>
</evidence>
<dbReference type="SMR" id="A0A0J6YA27"/>
<dbReference type="GO" id="GO:0005576">
    <property type="term" value="C:extracellular region"/>
    <property type="evidence" value="ECO:0007669"/>
    <property type="project" value="TreeGrafter"/>
</dbReference>
<evidence type="ECO:0000256" key="3">
    <source>
        <dbReference type="ARBA" id="ARBA00022475"/>
    </source>
</evidence>
<keyword evidence="9 11" id="KW-0472">Membrane</keyword>
<dbReference type="InterPro" id="IPR044857">
    <property type="entry name" value="T7SS_EccB_R1"/>
</dbReference>
<evidence type="ECO:0000256" key="9">
    <source>
        <dbReference type="ARBA" id="ARBA00023136"/>
    </source>
</evidence>
<dbReference type="InterPro" id="IPR007795">
    <property type="entry name" value="T7SS_EccB"/>
</dbReference>
<dbReference type="EMBL" id="JYNL01000065">
    <property type="protein sequence ID" value="KMO69796.1"/>
    <property type="molecule type" value="Genomic_DNA"/>
</dbReference>
<keyword evidence="7" id="KW-0067">ATP-binding</keyword>
<evidence type="ECO:0000256" key="8">
    <source>
        <dbReference type="ARBA" id="ARBA00022989"/>
    </source>
</evidence>
<keyword evidence="3" id="KW-1003">Cell membrane</keyword>
<keyword evidence="5" id="KW-0547">Nucleotide-binding</keyword>
<dbReference type="Pfam" id="PF05108">
    <property type="entry name" value="T7SS_ESX1_EccB"/>
    <property type="match status" value="1"/>
</dbReference>
<sequence>MALNLTSRLQVTAHYFWNRRNEAALSHHGVRLDYDPEQRRRAALALGYALLVIGLALAALMAYIKPAGQVGSSPILANRDTGAIYVMVDGRLHPTNLISARLITGTNANPTFVKAAELDKYPQGPRVGILGAPEEMPIRTGMDSQWAVCDTAPAATATSSAGKEPVVTAIAGPLTIGRRSAPLVMPNAILARHNDKTFVVWEGHRSDIDLGNKSVALALGVDSTAPDPVPMSTALYDAMPATDPLVIPIIPNAGQPAPWDLARGVVIGSVLSVHDVQGAETFYVLLPNGVQRISPFVASLLRSANSFGDVAPVAVAPDKLAPVPVVDSLPVSYYPSTRLRLVDTSVNGTTCLAWSKGATDKAAKVTVLSGQGLPTPPESDNRLVHLVRQTHGDPTSVEADDAYISPGATNLVMSTNGDPASVSRDSLWWISDQGIRYGIALNDSALKPLGIATASAQQAPWALIRVFQPGAALSQEDAKVEHGGEAPSSAPVEALPTNGPDH</sequence>
<evidence type="ECO:0000256" key="7">
    <source>
        <dbReference type="ARBA" id="ARBA00022840"/>
    </source>
</evidence>
<organism evidence="12 13">
    <name type="scientific">Mycolicibacterium chlorophenolicum</name>
    <dbReference type="NCBI Taxonomy" id="37916"/>
    <lineage>
        <taxon>Bacteria</taxon>
        <taxon>Bacillati</taxon>
        <taxon>Actinomycetota</taxon>
        <taxon>Actinomycetes</taxon>
        <taxon>Mycobacteriales</taxon>
        <taxon>Mycobacteriaceae</taxon>
        <taxon>Mycolicibacterium</taxon>
    </lineage>
</organism>
<dbReference type="Gene3D" id="3.30.2390.20">
    <property type="entry name" value="Type VII secretion system EccB, repeat 1 domain"/>
    <property type="match status" value="1"/>
</dbReference>
<keyword evidence="13" id="KW-1185">Reference proteome</keyword>
<comment type="similarity">
    <text evidence="2">Belongs to the EccB family.</text>
</comment>
<evidence type="ECO:0000256" key="10">
    <source>
        <dbReference type="SAM" id="MobiDB-lite"/>
    </source>
</evidence>
<evidence type="ECO:0000256" key="4">
    <source>
        <dbReference type="ARBA" id="ARBA00022692"/>
    </source>
</evidence>
<dbReference type="GO" id="GO:0016787">
    <property type="term" value="F:hydrolase activity"/>
    <property type="evidence" value="ECO:0007669"/>
    <property type="project" value="UniProtKB-KW"/>
</dbReference>
<dbReference type="NCBIfam" id="TIGR03919">
    <property type="entry name" value="T7SS_EccB"/>
    <property type="match status" value="1"/>
</dbReference>
<dbReference type="PANTHER" id="PTHR40765">
    <property type="entry name" value="ESX-2 SECRETION SYSTEM ATPASE ECCB2"/>
    <property type="match status" value="1"/>
</dbReference>
<reference evidence="12 13" key="1">
    <citation type="journal article" date="2015" name="Genome Biol. Evol.">
        <title>Characterization of Three Mycobacterium spp. with Potential Use in Bioremediation by Genome Sequencing and Comparative Genomics.</title>
        <authorList>
            <person name="Das S."/>
            <person name="Pettersson B.M."/>
            <person name="Behra P.R."/>
            <person name="Ramesh M."/>
            <person name="Dasgupta S."/>
            <person name="Bhattacharya A."/>
            <person name="Kirsebom L.A."/>
        </authorList>
    </citation>
    <scope>NUCLEOTIDE SEQUENCE [LARGE SCALE GENOMIC DNA]</scope>
    <source>
        <strain evidence="12 13">DSM 43826</strain>
    </source>
</reference>
<keyword evidence="8 11" id="KW-1133">Transmembrane helix</keyword>
<evidence type="ECO:0000256" key="6">
    <source>
        <dbReference type="ARBA" id="ARBA00022801"/>
    </source>
</evidence>
<dbReference type="PATRIC" id="fig|37916.4.peg.5928"/>
<evidence type="ECO:0000256" key="5">
    <source>
        <dbReference type="ARBA" id="ARBA00022741"/>
    </source>
</evidence>
<evidence type="ECO:0000256" key="11">
    <source>
        <dbReference type="SAM" id="Phobius"/>
    </source>
</evidence>
<dbReference type="AlphaFoldDB" id="A0A0J6YA27"/>
<keyword evidence="4 11" id="KW-0812">Transmembrane</keyword>
<comment type="caution">
    <text evidence="12">The sequence shown here is derived from an EMBL/GenBank/DDBJ whole genome shotgun (WGS) entry which is preliminary data.</text>
</comment>
<gene>
    <name evidence="12" type="primary">eccB1_4</name>
    <name evidence="12" type="ORF">MCHLDSM_05908</name>
</gene>
<comment type="subcellular location">
    <subcellularLocation>
        <location evidence="1">Cell membrane</location>
        <topology evidence="1">Single-pass membrane protein</topology>
    </subcellularLocation>
</comment>
<feature type="region of interest" description="Disordered" evidence="10">
    <location>
        <begin position="474"/>
        <end position="502"/>
    </location>
</feature>
<proteinExistence type="inferred from homology"/>
<evidence type="ECO:0000313" key="12">
    <source>
        <dbReference type="EMBL" id="KMO69796.1"/>
    </source>
</evidence>
<evidence type="ECO:0000256" key="1">
    <source>
        <dbReference type="ARBA" id="ARBA00004162"/>
    </source>
</evidence>
<dbReference type="GO" id="GO:0005886">
    <property type="term" value="C:plasma membrane"/>
    <property type="evidence" value="ECO:0007669"/>
    <property type="project" value="UniProtKB-SubCell"/>
</dbReference>
<feature type="transmembrane region" description="Helical" evidence="11">
    <location>
        <begin position="42"/>
        <end position="64"/>
    </location>
</feature>
<dbReference type="PANTHER" id="PTHR40765:SF2">
    <property type="entry name" value="ESX-2 SECRETION SYSTEM ATPASE ECCB2"/>
    <property type="match status" value="1"/>
</dbReference>
<dbReference type="InterPro" id="IPR042485">
    <property type="entry name" value="T7SS_EccB_R3"/>
</dbReference>
<dbReference type="Gene3D" id="2.40.50.910">
    <property type="entry name" value="Type VII secretion system EccB, repeat 3 domain"/>
    <property type="match status" value="1"/>
</dbReference>
<protein>
    <submittedName>
        <fullName evidence="12">ESX-1 secretion system protein eccB1</fullName>
    </submittedName>
</protein>
<dbReference type="RefSeq" id="WP_048473051.1">
    <property type="nucleotide sequence ID" value="NZ_JYNL01000065.1"/>
</dbReference>
<accession>A0A0J6YA27</accession>
<dbReference type="Proteomes" id="UP000036513">
    <property type="component" value="Unassembled WGS sequence"/>
</dbReference>
<dbReference type="STRING" id="37916.MCHLDSM_05908"/>
<name>A0A0J6YA27_9MYCO</name>